<evidence type="ECO:0000313" key="2">
    <source>
        <dbReference type="Proteomes" id="UP001054945"/>
    </source>
</evidence>
<evidence type="ECO:0000313" key="1">
    <source>
        <dbReference type="EMBL" id="GIY05499.1"/>
    </source>
</evidence>
<sequence>MTCDCPLRTTLKDSRSSNTILGHRPLVFKDSQGLPSILGHLPFGVQEDPIRTLPYPILGHCPLVFKNPRNPTLDSWTPSFGVQGSSNTTLDSWTPSFGVQGYLPSILQIRISTLEYHPQTLDSTHRTCVGVP</sequence>
<accession>A0AAV4QB11</accession>
<organism evidence="1 2">
    <name type="scientific">Caerostris extrusa</name>
    <name type="common">Bark spider</name>
    <name type="synonym">Caerostris bankana</name>
    <dbReference type="NCBI Taxonomy" id="172846"/>
    <lineage>
        <taxon>Eukaryota</taxon>
        <taxon>Metazoa</taxon>
        <taxon>Ecdysozoa</taxon>
        <taxon>Arthropoda</taxon>
        <taxon>Chelicerata</taxon>
        <taxon>Arachnida</taxon>
        <taxon>Araneae</taxon>
        <taxon>Araneomorphae</taxon>
        <taxon>Entelegynae</taxon>
        <taxon>Araneoidea</taxon>
        <taxon>Araneidae</taxon>
        <taxon>Caerostris</taxon>
    </lineage>
</organism>
<reference evidence="1 2" key="1">
    <citation type="submission" date="2021-06" db="EMBL/GenBank/DDBJ databases">
        <title>Caerostris extrusa draft genome.</title>
        <authorList>
            <person name="Kono N."/>
            <person name="Arakawa K."/>
        </authorList>
    </citation>
    <scope>NUCLEOTIDE SEQUENCE [LARGE SCALE GENOMIC DNA]</scope>
</reference>
<dbReference type="Proteomes" id="UP001054945">
    <property type="component" value="Unassembled WGS sequence"/>
</dbReference>
<gene>
    <name evidence="1" type="ORF">CEXT_237951</name>
</gene>
<keyword evidence="2" id="KW-1185">Reference proteome</keyword>
<protein>
    <submittedName>
        <fullName evidence="1">Uncharacterized protein</fullName>
    </submittedName>
</protein>
<proteinExistence type="predicted"/>
<dbReference type="EMBL" id="BPLR01005852">
    <property type="protein sequence ID" value="GIY05499.1"/>
    <property type="molecule type" value="Genomic_DNA"/>
</dbReference>
<dbReference type="AlphaFoldDB" id="A0AAV4QB11"/>
<name>A0AAV4QB11_CAEEX</name>
<comment type="caution">
    <text evidence="1">The sequence shown here is derived from an EMBL/GenBank/DDBJ whole genome shotgun (WGS) entry which is preliminary data.</text>
</comment>